<dbReference type="InterPro" id="IPR051332">
    <property type="entry name" value="Fosfomycin_Res_Enzymes"/>
</dbReference>
<name>A0A0M9BLF6_9BACL</name>
<evidence type="ECO:0000313" key="4">
    <source>
        <dbReference type="Proteomes" id="UP000037688"/>
    </source>
</evidence>
<dbReference type="CDD" id="cd06587">
    <property type="entry name" value="VOC"/>
    <property type="match status" value="1"/>
</dbReference>
<dbReference type="AlphaFoldDB" id="A0A0M9BLF6"/>
<dbReference type="Gene3D" id="3.10.180.10">
    <property type="entry name" value="2,3-Dihydroxybiphenyl 1,2-Dioxygenase, domain 1"/>
    <property type="match status" value="1"/>
</dbReference>
<keyword evidence="4" id="KW-1185">Reference proteome</keyword>
<dbReference type="PANTHER" id="PTHR36113:SF6">
    <property type="entry name" value="FOSFOMYCIN RESISTANCE PROTEIN FOSX"/>
    <property type="match status" value="1"/>
</dbReference>
<dbReference type="OrthoDB" id="375220at2"/>
<dbReference type="EMBL" id="LITU01000078">
    <property type="protein sequence ID" value="KOY13722.1"/>
    <property type="molecule type" value="Genomic_DNA"/>
</dbReference>
<dbReference type="PANTHER" id="PTHR36113">
    <property type="entry name" value="LYASE, PUTATIVE-RELATED-RELATED"/>
    <property type="match status" value="1"/>
</dbReference>
<protein>
    <submittedName>
        <fullName evidence="3">Glyoxalase</fullName>
    </submittedName>
</protein>
<evidence type="ECO:0000259" key="2">
    <source>
        <dbReference type="PROSITE" id="PS51819"/>
    </source>
</evidence>
<accession>A0A0M9BLF6</accession>
<evidence type="ECO:0000256" key="1">
    <source>
        <dbReference type="ARBA" id="ARBA00022723"/>
    </source>
</evidence>
<dbReference type="InterPro" id="IPR004360">
    <property type="entry name" value="Glyas_Fos-R_dOase_dom"/>
</dbReference>
<organism evidence="3 4">
    <name type="scientific">Paenibacillus xylanivorans</name>
    <dbReference type="NCBI Taxonomy" id="1705561"/>
    <lineage>
        <taxon>Bacteria</taxon>
        <taxon>Bacillati</taxon>
        <taxon>Bacillota</taxon>
        <taxon>Bacilli</taxon>
        <taxon>Bacillales</taxon>
        <taxon>Paenibacillaceae</taxon>
        <taxon>Paenibacillus</taxon>
    </lineage>
</organism>
<feature type="domain" description="VOC" evidence="2">
    <location>
        <begin position="4"/>
        <end position="127"/>
    </location>
</feature>
<comment type="caution">
    <text evidence="3">The sequence shown here is derived from an EMBL/GenBank/DDBJ whole genome shotgun (WGS) entry which is preliminary data.</text>
</comment>
<evidence type="ECO:0000313" key="3">
    <source>
        <dbReference type="EMBL" id="KOY13722.1"/>
    </source>
</evidence>
<sequence>MIKGIFETHLNVTDLEKSHHFYEQIVGLRHAYGQQERGNSFYWIGGEGNAMLGLWQKDPAEVQRQHFAFQVALEDMKQAVTYLDDKGIKTHNFLDDDIGELYVFGWMPAVSVYFTDPDGHSLEFISMLPDEAKPELGMVPWSEWEKMHGRVKEDTA</sequence>
<dbReference type="PROSITE" id="PS51819">
    <property type="entry name" value="VOC"/>
    <property type="match status" value="1"/>
</dbReference>
<keyword evidence="1" id="KW-0479">Metal-binding</keyword>
<dbReference type="GO" id="GO:0046872">
    <property type="term" value="F:metal ion binding"/>
    <property type="evidence" value="ECO:0007669"/>
    <property type="project" value="UniProtKB-KW"/>
</dbReference>
<reference evidence="3 4" key="1">
    <citation type="submission" date="2015-08" db="EMBL/GenBank/DDBJ databases">
        <title>Draft genome sequence of cellulolytic and xylanolytic Paenibacillus sp. A59, isolated from a decaying forest soil from Patagonia, Argentina.</title>
        <authorList>
            <person name="Ghio S."/>
            <person name="Caceres A.M."/>
            <person name="Talia P."/>
            <person name="Grasso D."/>
            <person name="Campos E."/>
        </authorList>
    </citation>
    <scope>NUCLEOTIDE SEQUENCE [LARGE SCALE GENOMIC DNA]</scope>
    <source>
        <strain evidence="3 4">A59</strain>
    </source>
</reference>
<gene>
    <name evidence="3" type="ORF">AMS66_25250</name>
</gene>
<dbReference type="InterPro" id="IPR029068">
    <property type="entry name" value="Glyas_Bleomycin-R_OHBP_Dase"/>
</dbReference>
<dbReference type="SUPFAM" id="SSF54593">
    <property type="entry name" value="Glyoxalase/Bleomycin resistance protein/Dihydroxybiphenyl dioxygenase"/>
    <property type="match status" value="1"/>
</dbReference>
<dbReference type="RefSeq" id="WP_053783405.1">
    <property type="nucleotide sequence ID" value="NZ_LITU01000078.1"/>
</dbReference>
<proteinExistence type="predicted"/>
<dbReference type="Proteomes" id="UP000037688">
    <property type="component" value="Unassembled WGS sequence"/>
</dbReference>
<dbReference type="InterPro" id="IPR037523">
    <property type="entry name" value="VOC_core"/>
</dbReference>
<dbReference type="PATRIC" id="fig|1705561.3.peg.5295"/>
<dbReference type="Pfam" id="PF00903">
    <property type="entry name" value="Glyoxalase"/>
    <property type="match status" value="1"/>
</dbReference>